<keyword evidence="10" id="KW-1185">Reference proteome</keyword>
<dbReference type="SMART" id="SM00347">
    <property type="entry name" value="HTH_MARR"/>
    <property type="match status" value="1"/>
</dbReference>
<evidence type="ECO:0000256" key="4">
    <source>
        <dbReference type="ARBA" id="ARBA00023163"/>
    </source>
</evidence>
<dbReference type="GO" id="GO:0003700">
    <property type="term" value="F:DNA-binding transcription factor activity"/>
    <property type="evidence" value="ECO:0007669"/>
    <property type="project" value="InterPro"/>
</dbReference>
<dbReference type="Gene3D" id="1.10.10.10">
    <property type="entry name" value="Winged helix-like DNA-binding domain superfamily/Winged helix DNA-binding domain"/>
    <property type="match status" value="1"/>
</dbReference>
<evidence type="ECO:0000256" key="6">
    <source>
        <dbReference type="ARBA" id="ARBA00047188"/>
    </source>
</evidence>
<keyword evidence="3" id="KW-0238">DNA-binding</keyword>
<dbReference type="PANTHER" id="PTHR42756:SF1">
    <property type="entry name" value="TRANSCRIPTIONAL REPRESSOR OF EMRAB OPERON"/>
    <property type="match status" value="1"/>
</dbReference>
<dbReference type="AlphaFoldDB" id="A0AAU9E5Q8"/>
<dbReference type="GO" id="GO:0005737">
    <property type="term" value="C:cytoplasm"/>
    <property type="evidence" value="ECO:0007669"/>
    <property type="project" value="UniProtKB-SubCell"/>
</dbReference>
<dbReference type="InterPro" id="IPR036390">
    <property type="entry name" value="WH_DNA-bd_sf"/>
</dbReference>
<dbReference type="PANTHER" id="PTHR42756">
    <property type="entry name" value="TRANSCRIPTIONAL REGULATOR, MARR"/>
    <property type="match status" value="1"/>
</dbReference>
<reference evidence="9 10" key="1">
    <citation type="submission" date="2023-08" db="EMBL/GenBank/DDBJ databases">
        <title>Helicovermis profunda gen. nov., sp. nov., a novel mesophilic, fermentative bacterium within the Bacillota from a deep-sea hydrothermal vent chimney.</title>
        <authorList>
            <person name="Miyazaki U."/>
            <person name="Mizutani D."/>
            <person name="Hashimoto Y."/>
            <person name="Tame A."/>
            <person name="Sawayama S."/>
            <person name="Miyazaki J."/>
            <person name="Takai K."/>
            <person name="Nakagawa S."/>
        </authorList>
    </citation>
    <scope>NUCLEOTIDE SEQUENCE [LARGE SCALE GENOMIC DNA]</scope>
    <source>
        <strain evidence="9 10">S502</strain>
    </source>
</reference>
<dbReference type="InterPro" id="IPR055166">
    <property type="entry name" value="Transc_reg_Sar_Rot_HTH"/>
</dbReference>
<evidence type="ECO:0000256" key="2">
    <source>
        <dbReference type="ARBA" id="ARBA00023015"/>
    </source>
</evidence>
<evidence type="ECO:0000256" key="7">
    <source>
        <dbReference type="ARBA" id="ARBA00047207"/>
    </source>
</evidence>
<comment type="similarity">
    <text evidence="5">Belongs to the SarZ family.</text>
</comment>
<dbReference type="KEGG" id="hprf:HLPR_02680"/>
<protein>
    <recommendedName>
        <fullName evidence="6">HTH-type transcriptional regulator SarZ</fullName>
    </recommendedName>
    <alternativeName>
        <fullName evidence="7">Staphylococcal accessory regulator Z</fullName>
    </alternativeName>
</protein>
<dbReference type="GO" id="GO:0003677">
    <property type="term" value="F:DNA binding"/>
    <property type="evidence" value="ECO:0007669"/>
    <property type="project" value="UniProtKB-KW"/>
</dbReference>
<name>A0AAU9E5Q8_9FIRM</name>
<keyword evidence="2" id="KW-0805">Transcription regulation</keyword>
<organism evidence="9 10">
    <name type="scientific">Helicovermis profundi</name>
    <dbReference type="NCBI Taxonomy" id="3065157"/>
    <lineage>
        <taxon>Bacteria</taxon>
        <taxon>Bacillati</taxon>
        <taxon>Bacillota</taxon>
        <taxon>Clostridia</taxon>
        <taxon>Helicovermis</taxon>
    </lineage>
</organism>
<proteinExistence type="inferred from homology"/>
<dbReference type="InterPro" id="IPR000835">
    <property type="entry name" value="HTH_MarR-typ"/>
</dbReference>
<dbReference type="Proteomes" id="UP001321786">
    <property type="component" value="Chromosome"/>
</dbReference>
<dbReference type="EMBL" id="AP028654">
    <property type="protein sequence ID" value="BEP27937.1"/>
    <property type="molecule type" value="Genomic_DNA"/>
</dbReference>
<evidence type="ECO:0000259" key="8">
    <source>
        <dbReference type="PROSITE" id="PS50995"/>
    </source>
</evidence>
<dbReference type="Pfam" id="PF22381">
    <property type="entry name" value="Staph_reg_Sar_Rot"/>
    <property type="match status" value="1"/>
</dbReference>
<evidence type="ECO:0000313" key="9">
    <source>
        <dbReference type="EMBL" id="BEP27937.1"/>
    </source>
</evidence>
<dbReference type="RefSeq" id="WP_338536295.1">
    <property type="nucleotide sequence ID" value="NZ_AP028654.1"/>
</dbReference>
<evidence type="ECO:0000313" key="10">
    <source>
        <dbReference type="Proteomes" id="UP001321786"/>
    </source>
</evidence>
<dbReference type="PROSITE" id="PS50995">
    <property type="entry name" value="HTH_MARR_2"/>
    <property type="match status" value="1"/>
</dbReference>
<gene>
    <name evidence="9" type="ORF">HLPR_02680</name>
</gene>
<evidence type="ECO:0000256" key="5">
    <source>
        <dbReference type="ARBA" id="ARBA00046337"/>
    </source>
</evidence>
<evidence type="ECO:0000256" key="1">
    <source>
        <dbReference type="ARBA" id="ARBA00004496"/>
    </source>
</evidence>
<keyword evidence="4" id="KW-0804">Transcription</keyword>
<feature type="domain" description="HTH marR-type" evidence="8">
    <location>
        <begin position="9"/>
        <end position="141"/>
    </location>
</feature>
<dbReference type="InterPro" id="IPR036388">
    <property type="entry name" value="WH-like_DNA-bd_sf"/>
</dbReference>
<sequence length="149" mass="17402">MISFYSEIENLAVKLLHKMVSFDKNKIKYANKNEKFSVLDLLILNEVGENKSISGLDLLKRIEIDRGIVTTSLNHLINLNYIIKEKNNEDKRKYNLNFTKEGVNIFNKLSKRRSDTLEFVLKDMSVNEQKTILKFLSKVNQLTVEKFDS</sequence>
<comment type="subcellular location">
    <subcellularLocation>
        <location evidence="1">Cytoplasm</location>
    </subcellularLocation>
</comment>
<dbReference type="SUPFAM" id="SSF46785">
    <property type="entry name" value="Winged helix' DNA-binding domain"/>
    <property type="match status" value="1"/>
</dbReference>
<accession>A0AAU9E5Q8</accession>
<evidence type="ECO:0000256" key="3">
    <source>
        <dbReference type="ARBA" id="ARBA00023125"/>
    </source>
</evidence>